<protein>
    <recommendedName>
        <fullName evidence="2">Ribosome maturation factor RimP C-terminal domain-containing protein</fullName>
    </recommendedName>
</protein>
<feature type="chain" id="PRO_5035177487" description="Ribosome maturation factor RimP C-terminal domain-containing protein" evidence="1">
    <location>
        <begin position="19"/>
        <end position="202"/>
    </location>
</feature>
<dbReference type="AlphaFoldDB" id="A0A8J5XHF7"/>
<dbReference type="InterPro" id="IPR036847">
    <property type="entry name" value="RimP_C_sf"/>
</dbReference>
<dbReference type="OMA" id="IPRAICA"/>
<evidence type="ECO:0000259" key="2">
    <source>
        <dbReference type="Pfam" id="PF17384"/>
    </source>
</evidence>
<gene>
    <name evidence="3" type="ORF">KFE25_011122</name>
</gene>
<dbReference type="SUPFAM" id="SSF74942">
    <property type="entry name" value="YhbC-like, C-terminal domain"/>
    <property type="match status" value="1"/>
</dbReference>
<dbReference type="InterPro" id="IPR028998">
    <property type="entry name" value="RimP_C"/>
</dbReference>
<dbReference type="PANTHER" id="PTHR33867:SF1">
    <property type="entry name" value="RIBOSOME MATURATION FACTOR RIMP"/>
    <property type="match status" value="1"/>
</dbReference>
<dbReference type="OrthoDB" id="44069at2759"/>
<reference evidence="3" key="1">
    <citation type="submission" date="2021-05" db="EMBL/GenBank/DDBJ databases">
        <title>The genome of the haptophyte Pavlova lutheri (Diacronema luteri, Pavlovales) - a model for lipid biosynthesis in eukaryotic algae.</title>
        <authorList>
            <person name="Hulatt C.J."/>
            <person name="Posewitz M.C."/>
        </authorList>
    </citation>
    <scope>NUCLEOTIDE SEQUENCE</scope>
    <source>
        <strain evidence="3">NIVA-4/92</strain>
    </source>
</reference>
<evidence type="ECO:0000313" key="3">
    <source>
        <dbReference type="EMBL" id="KAG8463125.1"/>
    </source>
</evidence>
<dbReference type="PANTHER" id="PTHR33867">
    <property type="entry name" value="RIBOSOME MATURATION FACTOR RIMP"/>
    <property type="match status" value="1"/>
</dbReference>
<organism evidence="3 4">
    <name type="scientific">Diacronema lutheri</name>
    <name type="common">Unicellular marine alga</name>
    <name type="synonym">Monochrysis lutheri</name>
    <dbReference type="NCBI Taxonomy" id="2081491"/>
    <lineage>
        <taxon>Eukaryota</taxon>
        <taxon>Haptista</taxon>
        <taxon>Haptophyta</taxon>
        <taxon>Pavlovophyceae</taxon>
        <taxon>Pavlovales</taxon>
        <taxon>Pavlovaceae</taxon>
        <taxon>Diacronema</taxon>
    </lineage>
</organism>
<dbReference type="Proteomes" id="UP000751190">
    <property type="component" value="Unassembled WGS sequence"/>
</dbReference>
<name>A0A8J5XHF7_DIALT</name>
<dbReference type="CDD" id="cd01734">
    <property type="entry name" value="YlxS_C"/>
    <property type="match status" value="1"/>
</dbReference>
<evidence type="ECO:0000256" key="1">
    <source>
        <dbReference type="SAM" id="SignalP"/>
    </source>
</evidence>
<sequence>MAVRRAVLAALLWTQARAAACARAPAARARAPPSFAVRSRPVASSAPAHDAFLSRFGVVAAGAAAELGVELVGCAWAAPRLCVEVGSSASSQEIQDLNFALSAWLDAEEEAGAADLPPGEFELEVGTPGAPDVLTRDIEFEVFKGFDVTITTSEPHKGKTRFEGALHSRDGAHVVLNRTGRLVKIPRAICAEVRLPAARDGD</sequence>
<feature type="domain" description="Ribosome maturation factor RimP C-terminal" evidence="2">
    <location>
        <begin position="134"/>
        <end position="193"/>
    </location>
</feature>
<dbReference type="InterPro" id="IPR003728">
    <property type="entry name" value="Ribosome_maturation_RimP"/>
</dbReference>
<dbReference type="Pfam" id="PF17384">
    <property type="entry name" value="DUF150_C"/>
    <property type="match status" value="1"/>
</dbReference>
<dbReference type="GO" id="GO:0005829">
    <property type="term" value="C:cytosol"/>
    <property type="evidence" value="ECO:0007669"/>
    <property type="project" value="TreeGrafter"/>
</dbReference>
<keyword evidence="1" id="KW-0732">Signal</keyword>
<feature type="signal peptide" evidence="1">
    <location>
        <begin position="1"/>
        <end position="18"/>
    </location>
</feature>
<dbReference type="GO" id="GO:0000028">
    <property type="term" value="P:ribosomal small subunit assembly"/>
    <property type="evidence" value="ECO:0007669"/>
    <property type="project" value="TreeGrafter"/>
</dbReference>
<dbReference type="GO" id="GO:0006412">
    <property type="term" value="P:translation"/>
    <property type="evidence" value="ECO:0007669"/>
    <property type="project" value="TreeGrafter"/>
</dbReference>
<accession>A0A8J5XHF7</accession>
<dbReference type="EMBL" id="JAGTXO010000017">
    <property type="protein sequence ID" value="KAG8463125.1"/>
    <property type="molecule type" value="Genomic_DNA"/>
</dbReference>
<keyword evidence="4" id="KW-1185">Reference proteome</keyword>
<evidence type="ECO:0000313" key="4">
    <source>
        <dbReference type="Proteomes" id="UP000751190"/>
    </source>
</evidence>
<proteinExistence type="predicted"/>
<comment type="caution">
    <text evidence="3">The sequence shown here is derived from an EMBL/GenBank/DDBJ whole genome shotgun (WGS) entry which is preliminary data.</text>
</comment>